<dbReference type="InterPro" id="IPR000326">
    <property type="entry name" value="PAP2/HPO"/>
</dbReference>
<dbReference type="Pfam" id="PF01569">
    <property type="entry name" value="PAP2"/>
    <property type="match status" value="1"/>
</dbReference>
<sequence>MKGIRTNPKSVTIWIIQGVVIIVLVIVSVLLRRFLRPVHRGFHCNDVTIRYPHRSSSVPYWLMAAVAGPLTIFVFFAGELYHRRRKSVYNVEHYQIAGKKIDSFLVRLVQFFLIFFLGYAMTTCLTSMVKNSTGRLRPHFLEVCQPNVDYRNCNSTAYFYDYECLHSDDTEQLINSRLSFFSGHTSAAFYIATFFIIYMHARVARFEISWMPMFTVFYTALFAVATLVGVTRIVDNKHHSSDVIVGGIVGMAMAVAMLYCHKHLFSINDDLRSSRTKPSTSDIDGSIMSTAKTNLDV</sequence>
<evidence type="ECO:0000256" key="4">
    <source>
        <dbReference type="ARBA" id="ARBA00022989"/>
    </source>
</evidence>
<evidence type="ECO:0000256" key="6">
    <source>
        <dbReference type="SAM" id="Phobius"/>
    </source>
</evidence>
<evidence type="ECO:0000256" key="2">
    <source>
        <dbReference type="ARBA" id="ARBA00008816"/>
    </source>
</evidence>
<evidence type="ECO:0000259" key="7">
    <source>
        <dbReference type="SMART" id="SM00014"/>
    </source>
</evidence>
<dbReference type="SUPFAM" id="SSF48317">
    <property type="entry name" value="Acid phosphatase/Vanadium-dependent haloperoxidase"/>
    <property type="match status" value="1"/>
</dbReference>
<evidence type="ECO:0000313" key="8">
    <source>
        <dbReference type="EMBL" id="KAI1712446.1"/>
    </source>
</evidence>
<keyword evidence="3 6" id="KW-0812">Transmembrane</keyword>
<feature type="transmembrane region" description="Helical" evidence="6">
    <location>
        <begin position="12"/>
        <end position="31"/>
    </location>
</feature>
<keyword evidence="9" id="KW-1185">Reference proteome</keyword>
<dbReference type="GO" id="GO:0006644">
    <property type="term" value="P:phospholipid metabolic process"/>
    <property type="evidence" value="ECO:0007669"/>
    <property type="project" value="InterPro"/>
</dbReference>
<evidence type="ECO:0000256" key="1">
    <source>
        <dbReference type="ARBA" id="ARBA00004141"/>
    </source>
</evidence>
<keyword evidence="4 6" id="KW-1133">Transmembrane helix</keyword>
<comment type="subcellular location">
    <subcellularLocation>
        <location evidence="1">Membrane</location>
        <topology evidence="1">Multi-pass membrane protein</topology>
    </subcellularLocation>
</comment>
<dbReference type="PANTHER" id="PTHR10165">
    <property type="entry name" value="LIPID PHOSPHATE PHOSPHATASE"/>
    <property type="match status" value="1"/>
</dbReference>
<comment type="similarity">
    <text evidence="2">Belongs to the PA-phosphatase related phosphoesterase family.</text>
</comment>
<dbReference type="PANTHER" id="PTHR10165:SF103">
    <property type="entry name" value="PHOSPHOLIPID PHOSPHATASE HOMOLOG 1.2 HOMOLOG"/>
    <property type="match status" value="1"/>
</dbReference>
<organism evidence="8 9">
    <name type="scientific">Ditylenchus destructor</name>
    <dbReference type="NCBI Taxonomy" id="166010"/>
    <lineage>
        <taxon>Eukaryota</taxon>
        <taxon>Metazoa</taxon>
        <taxon>Ecdysozoa</taxon>
        <taxon>Nematoda</taxon>
        <taxon>Chromadorea</taxon>
        <taxon>Rhabditida</taxon>
        <taxon>Tylenchina</taxon>
        <taxon>Tylenchomorpha</taxon>
        <taxon>Sphaerularioidea</taxon>
        <taxon>Anguinidae</taxon>
        <taxon>Anguininae</taxon>
        <taxon>Ditylenchus</taxon>
    </lineage>
</organism>
<reference evidence="8" key="1">
    <citation type="submission" date="2022-01" db="EMBL/GenBank/DDBJ databases">
        <title>Genome Sequence Resource for Two Populations of Ditylenchus destructor, the Migratory Endoparasitic Phytonematode.</title>
        <authorList>
            <person name="Zhang H."/>
            <person name="Lin R."/>
            <person name="Xie B."/>
        </authorList>
    </citation>
    <scope>NUCLEOTIDE SEQUENCE</scope>
    <source>
        <strain evidence="8">BazhouSP</strain>
    </source>
</reference>
<dbReference type="Proteomes" id="UP001201812">
    <property type="component" value="Unassembled WGS sequence"/>
</dbReference>
<dbReference type="Gene3D" id="1.20.144.10">
    <property type="entry name" value="Phosphatidic acid phosphatase type 2/haloperoxidase"/>
    <property type="match status" value="1"/>
</dbReference>
<name>A0AAD4N1I4_9BILA</name>
<dbReference type="GO" id="GO:0046839">
    <property type="term" value="P:phospholipid dephosphorylation"/>
    <property type="evidence" value="ECO:0007669"/>
    <property type="project" value="TreeGrafter"/>
</dbReference>
<feature type="transmembrane region" description="Helical" evidence="6">
    <location>
        <begin position="104"/>
        <end position="129"/>
    </location>
</feature>
<evidence type="ECO:0000256" key="3">
    <source>
        <dbReference type="ARBA" id="ARBA00022692"/>
    </source>
</evidence>
<gene>
    <name evidence="8" type="ORF">DdX_09532</name>
</gene>
<protein>
    <submittedName>
        <fullName evidence="8">PAP2 superfamily domain-containing protein</fullName>
    </submittedName>
</protein>
<keyword evidence="5 6" id="KW-0472">Membrane</keyword>
<feature type="transmembrane region" description="Helical" evidence="6">
    <location>
        <begin position="60"/>
        <end position="81"/>
    </location>
</feature>
<dbReference type="InterPro" id="IPR036938">
    <property type="entry name" value="PAP2/HPO_sf"/>
</dbReference>
<feature type="domain" description="Phosphatidic acid phosphatase type 2/haloperoxidase" evidence="7">
    <location>
        <begin position="112"/>
        <end position="258"/>
    </location>
</feature>
<dbReference type="GO" id="GO:0007165">
    <property type="term" value="P:signal transduction"/>
    <property type="evidence" value="ECO:0007669"/>
    <property type="project" value="TreeGrafter"/>
</dbReference>
<feature type="transmembrane region" description="Helical" evidence="6">
    <location>
        <begin position="210"/>
        <end position="231"/>
    </location>
</feature>
<dbReference type="EMBL" id="JAKKPZ010000018">
    <property type="protein sequence ID" value="KAI1712446.1"/>
    <property type="molecule type" value="Genomic_DNA"/>
</dbReference>
<accession>A0AAD4N1I4</accession>
<dbReference type="GO" id="GO:0005886">
    <property type="term" value="C:plasma membrane"/>
    <property type="evidence" value="ECO:0007669"/>
    <property type="project" value="TreeGrafter"/>
</dbReference>
<feature type="transmembrane region" description="Helical" evidence="6">
    <location>
        <begin position="243"/>
        <end position="260"/>
    </location>
</feature>
<dbReference type="AlphaFoldDB" id="A0AAD4N1I4"/>
<feature type="transmembrane region" description="Helical" evidence="6">
    <location>
        <begin position="178"/>
        <end position="198"/>
    </location>
</feature>
<evidence type="ECO:0000313" key="9">
    <source>
        <dbReference type="Proteomes" id="UP001201812"/>
    </source>
</evidence>
<dbReference type="SMART" id="SM00014">
    <property type="entry name" value="acidPPc"/>
    <property type="match status" value="1"/>
</dbReference>
<dbReference type="InterPro" id="IPR043216">
    <property type="entry name" value="PAP-like"/>
</dbReference>
<comment type="caution">
    <text evidence="8">The sequence shown here is derived from an EMBL/GenBank/DDBJ whole genome shotgun (WGS) entry which is preliminary data.</text>
</comment>
<dbReference type="GO" id="GO:0008195">
    <property type="term" value="F:phosphatidate phosphatase activity"/>
    <property type="evidence" value="ECO:0007669"/>
    <property type="project" value="TreeGrafter"/>
</dbReference>
<proteinExistence type="inferred from homology"/>
<evidence type="ECO:0000256" key="5">
    <source>
        <dbReference type="ARBA" id="ARBA00023136"/>
    </source>
</evidence>